<gene>
    <name evidence="8" type="ORF">ODALV1_LOCUS23533</name>
</gene>
<dbReference type="PANTHER" id="PTHR11571">
    <property type="entry name" value="GLUTATHIONE S-TRANSFERASE"/>
    <property type="match status" value="1"/>
</dbReference>
<keyword evidence="9" id="KW-1185">Reference proteome</keyword>
<dbReference type="EC" id="2.5.1.18" evidence="3"/>
<sequence length="226" mass="27003">MATSPIVQKLKPILGYWKIRGLAHPVRFLLAYLEVDFEDKYYELTPELTKDYWFEDRKKLNLEFPNLPYLIDGDFKVTESRAILKYLARTRKPDLLGNGLEVQTRLDTVENFVYDLWIINFVEMLYGYTEERHQKYKELEPLKLAYLSSFMKDNSWVSGNNITYVDFLVYEILYQLTIFDPNCLDKFNNLKEFMKRFESLPAINRYINSKDFLNAPLYSKTAIYKI</sequence>
<dbReference type="EMBL" id="CAXLJM020000081">
    <property type="protein sequence ID" value="CAL8130032.1"/>
    <property type="molecule type" value="Genomic_DNA"/>
</dbReference>
<dbReference type="SUPFAM" id="SSF47616">
    <property type="entry name" value="GST C-terminal domain-like"/>
    <property type="match status" value="1"/>
</dbReference>
<dbReference type="Gene3D" id="1.20.1050.10">
    <property type="match status" value="1"/>
</dbReference>
<dbReference type="InterPro" id="IPR004045">
    <property type="entry name" value="Glutathione_S-Trfase_N"/>
</dbReference>
<comment type="function">
    <text evidence="1">Conjugation of reduced glutathione to a wide number of exogenous and endogenous hydrophobic electrophiles.</text>
</comment>
<protein>
    <recommendedName>
        <fullName evidence="3">glutathione transferase</fullName>
        <ecNumber evidence="3">2.5.1.18</ecNumber>
    </recommendedName>
</protein>
<organism evidence="8 9">
    <name type="scientific">Orchesella dallaii</name>
    <dbReference type="NCBI Taxonomy" id="48710"/>
    <lineage>
        <taxon>Eukaryota</taxon>
        <taxon>Metazoa</taxon>
        <taxon>Ecdysozoa</taxon>
        <taxon>Arthropoda</taxon>
        <taxon>Hexapoda</taxon>
        <taxon>Collembola</taxon>
        <taxon>Entomobryomorpha</taxon>
        <taxon>Entomobryoidea</taxon>
        <taxon>Orchesellidae</taxon>
        <taxon>Orchesellinae</taxon>
        <taxon>Orchesella</taxon>
    </lineage>
</organism>
<dbReference type="SUPFAM" id="SSF52833">
    <property type="entry name" value="Thioredoxin-like"/>
    <property type="match status" value="1"/>
</dbReference>
<evidence type="ECO:0000259" key="6">
    <source>
        <dbReference type="PROSITE" id="PS50404"/>
    </source>
</evidence>
<dbReference type="InterPro" id="IPR050213">
    <property type="entry name" value="GST_superfamily"/>
</dbReference>
<evidence type="ECO:0000256" key="3">
    <source>
        <dbReference type="ARBA" id="ARBA00012452"/>
    </source>
</evidence>
<dbReference type="InterPro" id="IPR010987">
    <property type="entry name" value="Glutathione-S-Trfase_C-like"/>
</dbReference>
<dbReference type="PANTHER" id="PTHR11571:SF222">
    <property type="entry name" value="GLUTATHIONE TRANSFERASE"/>
    <property type="match status" value="1"/>
</dbReference>
<accession>A0ABP1RLD1</accession>
<proteinExistence type="inferred from homology"/>
<name>A0ABP1RLD1_9HEXA</name>
<evidence type="ECO:0000256" key="2">
    <source>
        <dbReference type="ARBA" id="ARBA00005861"/>
    </source>
</evidence>
<dbReference type="InterPro" id="IPR004046">
    <property type="entry name" value="GST_C"/>
</dbReference>
<dbReference type="Pfam" id="PF14497">
    <property type="entry name" value="GST_C_3"/>
    <property type="match status" value="1"/>
</dbReference>
<comment type="caution">
    <text evidence="8">The sequence shown here is derived from an EMBL/GenBank/DDBJ whole genome shotgun (WGS) entry which is preliminary data.</text>
</comment>
<comment type="catalytic activity">
    <reaction evidence="5">
        <text>RX + glutathione = an S-substituted glutathione + a halide anion + H(+)</text>
        <dbReference type="Rhea" id="RHEA:16437"/>
        <dbReference type="ChEBI" id="CHEBI:15378"/>
        <dbReference type="ChEBI" id="CHEBI:16042"/>
        <dbReference type="ChEBI" id="CHEBI:17792"/>
        <dbReference type="ChEBI" id="CHEBI:57925"/>
        <dbReference type="ChEBI" id="CHEBI:90779"/>
        <dbReference type="EC" id="2.5.1.18"/>
    </reaction>
</comment>
<evidence type="ECO:0000256" key="1">
    <source>
        <dbReference type="ARBA" id="ARBA00003701"/>
    </source>
</evidence>
<feature type="domain" description="GST N-terminal" evidence="6">
    <location>
        <begin position="10"/>
        <end position="95"/>
    </location>
</feature>
<dbReference type="InterPro" id="IPR036282">
    <property type="entry name" value="Glutathione-S-Trfase_C_sf"/>
</dbReference>
<evidence type="ECO:0000256" key="5">
    <source>
        <dbReference type="ARBA" id="ARBA00047960"/>
    </source>
</evidence>
<evidence type="ECO:0000256" key="4">
    <source>
        <dbReference type="ARBA" id="ARBA00022679"/>
    </source>
</evidence>
<dbReference type="PROSITE" id="PS50405">
    <property type="entry name" value="GST_CTER"/>
    <property type="match status" value="1"/>
</dbReference>
<evidence type="ECO:0000313" key="8">
    <source>
        <dbReference type="EMBL" id="CAL8130032.1"/>
    </source>
</evidence>
<dbReference type="SFLD" id="SFLDG00363">
    <property type="entry name" value="AMPS_(cytGST):_Alpha-__Mu-__Pi"/>
    <property type="match status" value="1"/>
</dbReference>
<dbReference type="Proteomes" id="UP001642540">
    <property type="component" value="Unassembled WGS sequence"/>
</dbReference>
<dbReference type="PROSITE" id="PS50404">
    <property type="entry name" value="GST_NTER"/>
    <property type="match status" value="1"/>
</dbReference>
<dbReference type="Gene3D" id="3.40.30.10">
    <property type="entry name" value="Glutaredoxin"/>
    <property type="match status" value="1"/>
</dbReference>
<dbReference type="Pfam" id="PF02798">
    <property type="entry name" value="GST_N"/>
    <property type="match status" value="1"/>
</dbReference>
<dbReference type="InterPro" id="IPR036249">
    <property type="entry name" value="Thioredoxin-like_sf"/>
</dbReference>
<dbReference type="SFLD" id="SFLDS00019">
    <property type="entry name" value="Glutathione_Transferase_(cytos"/>
    <property type="match status" value="1"/>
</dbReference>
<keyword evidence="4" id="KW-0808">Transferase</keyword>
<evidence type="ECO:0000313" key="9">
    <source>
        <dbReference type="Proteomes" id="UP001642540"/>
    </source>
</evidence>
<reference evidence="8 9" key="1">
    <citation type="submission" date="2024-08" db="EMBL/GenBank/DDBJ databases">
        <authorList>
            <person name="Cucini C."/>
            <person name="Frati F."/>
        </authorList>
    </citation>
    <scope>NUCLEOTIDE SEQUENCE [LARGE SCALE GENOMIC DNA]</scope>
</reference>
<dbReference type="SFLD" id="SFLDG01205">
    <property type="entry name" value="AMPS.1"/>
    <property type="match status" value="1"/>
</dbReference>
<evidence type="ECO:0000259" key="7">
    <source>
        <dbReference type="PROSITE" id="PS50405"/>
    </source>
</evidence>
<dbReference type="InterPro" id="IPR040079">
    <property type="entry name" value="Glutathione_S-Trfase"/>
</dbReference>
<feature type="domain" description="GST C-terminal" evidence="7">
    <location>
        <begin position="99"/>
        <end position="217"/>
    </location>
</feature>
<comment type="similarity">
    <text evidence="2">Belongs to the GST superfamily. Mu family.</text>
</comment>